<dbReference type="InterPro" id="IPR013762">
    <property type="entry name" value="Integrase-like_cat_sf"/>
</dbReference>
<gene>
    <name evidence="3" type="ORF">B1A_02828</name>
</gene>
<reference evidence="3" key="2">
    <citation type="journal article" date="2014" name="ISME J.">
        <title>Microbial stratification in low pH oxic and suboxic macroscopic growths along an acid mine drainage.</title>
        <authorList>
            <person name="Mendez-Garcia C."/>
            <person name="Mesa V."/>
            <person name="Sprenger R.R."/>
            <person name="Richter M."/>
            <person name="Diez M.S."/>
            <person name="Solano J."/>
            <person name="Bargiela R."/>
            <person name="Golyshina O.V."/>
            <person name="Manteca A."/>
            <person name="Ramos J.L."/>
            <person name="Gallego J.R."/>
            <person name="Llorente I."/>
            <person name="Martins Dos Santos V.A."/>
            <person name="Jensen O.N."/>
            <person name="Pelaez A.I."/>
            <person name="Sanchez J."/>
            <person name="Ferrer M."/>
        </authorList>
    </citation>
    <scope>NUCLEOTIDE SEQUENCE</scope>
</reference>
<dbReference type="GO" id="GO:0003677">
    <property type="term" value="F:DNA binding"/>
    <property type="evidence" value="ECO:0007669"/>
    <property type="project" value="InterPro"/>
</dbReference>
<accession>T1D8F6</accession>
<dbReference type="SUPFAM" id="SSF56349">
    <property type="entry name" value="DNA breaking-rejoining enzymes"/>
    <property type="match status" value="1"/>
</dbReference>
<dbReference type="InterPro" id="IPR011010">
    <property type="entry name" value="DNA_brk_join_enz"/>
</dbReference>
<organism evidence="3">
    <name type="scientific">mine drainage metagenome</name>
    <dbReference type="NCBI Taxonomy" id="410659"/>
    <lineage>
        <taxon>unclassified sequences</taxon>
        <taxon>metagenomes</taxon>
        <taxon>ecological metagenomes</taxon>
    </lineage>
</organism>
<evidence type="ECO:0000313" key="3">
    <source>
        <dbReference type="EMBL" id="EQD77699.1"/>
    </source>
</evidence>
<protein>
    <submittedName>
        <fullName evidence="3">Integrase family protein</fullName>
    </submittedName>
</protein>
<evidence type="ECO:0000259" key="2">
    <source>
        <dbReference type="PROSITE" id="PS51898"/>
    </source>
</evidence>
<dbReference type="Gene3D" id="1.10.443.10">
    <property type="entry name" value="Intergrase catalytic core"/>
    <property type="match status" value="1"/>
</dbReference>
<dbReference type="AlphaFoldDB" id="T1D8F6"/>
<feature type="domain" description="Tyr recombinase" evidence="2">
    <location>
        <begin position="31"/>
        <end position="137"/>
    </location>
</feature>
<dbReference type="PROSITE" id="PS51898">
    <property type="entry name" value="TYR_RECOMBINASE"/>
    <property type="match status" value="1"/>
</dbReference>
<name>T1D8F6_9ZZZZ</name>
<dbReference type="Pfam" id="PF00589">
    <property type="entry name" value="Phage_integrase"/>
    <property type="match status" value="1"/>
</dbReference>
<dbReference type="GO" id="GO:0015074">
    <property type="term" value="P:DNA integration"/>
    <property type="evidence" value="ECO:0007669"/>
    <property type="project" value="InterPro"/>
</dbReference>
<proteinExistence type="predicted"/>
<dbReference type="InterPro" id="IPR002104">
    <property type="entry name" value="Integrase_catalytic"/>
</dbReference>
<reference evidence="3" key="1">
    <citation type="submission" date="2013-08" db="EMBL/GenBank/DDBJ databases">
        <authorList>
            <person name="Mendez C."/>
            <person name="Richter M."/>
            <person name="Ferrer M."/>
            <person name="Sanchez J."/>
        </authorList>
    </citation>
    <scope>NUCLEOTIDE SEQUENCE</scope>
</reference>
<evidence type="ECO:0000256" key="1">
    <source>
        <dbReference type="ARBA" id="ARBA00023172"/>
    </source>
</evidence>
<feature type="non-terminal residue" evidence="3">
    <location>
        <position position="137"/>
    </location>
</feature>
<dbReference type="GO" id="GO:0006310">
    <property type="term" value="P:DNA recombination"/>
    <property type="evidence" value="ECO:0007669"/>
    <property type="project" value="UniProtKB-KW"/>
</dbReference>
<sequence length="137" mass="15584">VLTGFYEFAAGRGYVTRFPLPPRTPRQPQILVPYIYSRKEISVLLTLARRPYPRQSRVEPHVIHALLLLLYAAGLRISEALALTLADVDVLNDQLIVRDTKFYKSRCIPVCADLKPALLEYLRRRARDHGDDPSGPC</sequence>
<dbReference type="EMBL" id="AUZX01002082">
    <property type="protein sequence ID" value="EQD77699.1"/>
    <property type="molecule type" value="Genomic_DNA"/>
</dbReference>
<comment type="caution">
    <text evidence="3">The sequence shown here is derived from an EMBL/GenBank/DDBJ whole genome shotgun (WGS) entry which is preliminary data.</text>
</comment>
<feature type="non-terminal residue" evidence="3">
    <location>
        <position position="1"/>
    </location>
</feature>
<keyword evidence="1" id="KW-0233">DNA recombination</keyword>